<protein>
    <submittedName>
        <fullName evidence="1">Uncharacterized protein</fullName>
    </submittedName>
</protein>
<gene>
    <name evidence="1" type="ORF">BaRGS_00029671</name>
</gene>
<sequence>MVLLNNGPDFLRKCVTESAKLKNGLSSWHLAESMDGCSRQRVYRHPSCVGKAAYGDTLRHGPQPNSAHKDFERRVSGTGSQQQWYFRNTLIQDDYSLERMGVVNDSIIEVRPAAVSSLSAPSASADASAAVGATSSYTFSH</sequence>
<evidence type="ECO:0000313" key="2">
    <source>
        <dbReference type="Proteomes" id="UP001519460"/>
    </source>
</evidence>
<accession>A0ABD0JWG3</accession>
<evidence type="ECO:0000313" key="1">
    <source>
        <dbReference type="EMBL" id="KAK7479079.1"/>
    </source>
</evidence>
<organism evidence="1 2">
    <name type="scientific">Batillaria attramentaria</name>
    <dbReference type="NCBI Taxonomy" id="370345"/>
    <lineage>
        <taxon>Eukaryota</taxon>
        <taxon>Metazoa</taxon>
        <taxon>Spiralia</taxon>
        <taxon>Lophotrochozoa</taxon>
        <taxon>Mollusca</taxon>
        <taxon>Gastropoda</taxon>
        <taxon>Caenogastropoda</taxon>
        <taxon>Sorbeoconcha</taxon>
        <taxon>Cerithioidea</taxon>
        <taxon>Batillariidae</taxon>
        <taxon>Batillaria</taxon>
    </lineage>
</organism>
<comment type="caution">
    <text evidence="1">The sequence shown here is derived from an EMBL/GenBank/DDBJ whole genome shotgun (WGS) entry which is preliminary data.</text>
</comment>
<proteinExistence type="predicted"/>
<dbReference type="AlphaFoldDB" id="A0ABD0JWG3"/>
<dbReference type="EMBL" id="JACVVK020000311">
    <property type="protein sequence ID" value="KAK7479079.1"/>
    <property type="molecule type" value="Genomic_DNA"/>
</dbReference>
<reference evidence="1 2" key="1">
    <citation type="journal article" date="2023" name="Sci. Data">
        <title>Genome assembly of the Korean intertidal mud-creeper Batillaria attramentaria.</title>
        <authorList>
            <person name="Patra A.K."/>
            <person name="Ho P.T."/>
            <person name="Jun S."/>
            <person name="Lee S.J."/>
            <person name="Kim Y."/>
            <person name="Won Y.J."/>
        </authorList>
    </citation>
    <scope>NUCLEOTIDE SEQUENCE [LARGE SCALE GENOMIC DNA]</scope>
    <source>
        <strain evidence="1">Wonlab-2016</strain>
    </source>
</reference>
<keyword evidence="2" id="KW-1185">Reference proteome</keyword>
<dbReference type="Proteomes" id="UP001519460">
    <property type="component" value="Unassembled WGS sequence"/>
</dbReference>
<name>A0ABD0JWG3_9CAEN</name>